<evidence type="ECO:0000256" key="4">
    <source>
        <dbReference type="ARBA" id="ARBA00022741"/>
    </source>
</evidence>
<evidence type="ECO:0000256" key="5">
    <source>
        <dbReference type="ARBA" id="ARBA00022777"/>
    </source>
</evidence>
<keyword evidence="8" id="KW-0472">Membrane</keyword>
<evidence type="ECO:0000256" key="7">
    <source>
        <dbReference type="SAM" id="MobiDB-lite"/>
    </source>
</evidence>
<dbReference type="OrthoDB" id="9762169at2"/>
<evidence type="ECO:0000313" key="11">
    <source>
        <dbReference type="Proteomes" id="UP000066480"/>
    </source>
</evidence>
<dbReference type="InterPro" id="IPR008271">
    <property type="entry name" value="Ser/Thr_kinase_AS"/>
</dbReference>
<dbReference type="SUPFAM" id="SSF56112">
    <property type="entry name" value="Protein kinase-like (PK-like)"/>
    <property type="match status" value="1"/>
</dbReference>
<dbReference type="PROSITE" id="PS00108">
    <property type="entry name" value="PROTEIN_KINASE_ST"/>
    <property type="match status" value="1"/>
</dbReference>
<dbReference type="CDD" id="cd14014">
    <property type="entry name" value="STKc_PknB_like"/>
    <property type="match status" value="1"/>
</dbReference>
<evidence type="ECO:0000313" key="10">
    <source>
        <dbReference type="EMBL" id="AKU18983.1"/>
    </source>
</evidence>
<feature type="domain" description="Protein kinase" evidence="9">
    <location>
        <begin position="1"/>
        <end position="250"/>
    </location>
</feature>
<dbReference type="Proteomes" id="UP000066480">
    <property type="component" value="Chromosome"/>
</dbReference>
<dbReference type="AlphaFoldDB" id="A0A0K1JQW7"/>
<dbReference type="KEGG" id="lmoi:VV02_15765"/>
<evidence type="ECO:0000256" key="8">
    <source>
        <dbReference type="SAM" id="Phobius"/>
    </source>
</evidence>
<keyword evidence="5" id="KW-0418">Kinase</keyword>
<keyword evidence="8" id="KW-0812">Transmembrane</keyword>
<dbReference type="PANTHER" id="PTHR43289">
    <property type="entry name" value="MITOGEN-ACTIVATED PROTEIN KINASE KINASE KINASE 20-RELATED"/>
    <property type="match status" value="1"/>
</dbReference>
<dbReference type="Gene3D" id="3.30.200.20">
    <property type="entry name" value="Phosphorylase Kinase, domain 1"/>
    <property type="match status" value="1"/>
</dbReference>
<feature type="region of interest" description="Disordered" evidence="7">
    <location>
        <begin position="358"/>
        <end position="429"/>
    </location>
</feature>
<keyword evidence="6" id="KW-0067">ATP-binding</keyword>
<feature type="region of interest" description="Disordered" evidence="7">
    <location>
        <begin position="266"/>
        <end position="328"/>
    </location>
</feature>
<feature type="compositionally biased region" description="Pro residues" evidence="7">
    <location>
        <begin position="395"/>
        <end position="405"/>
    </location>
</feature>
<dbReference type="InterPro" id="IPR000719">
    <property type="entry name" value="Prot_kinase_dom"/>
</dbReference>
<keyword evidence="3" id="KW-0808">Transferase</keyword>
<dbReference type="PROSITE" id="PS50011">
    <property type="entry name" value="PROTEIN_KINASE_DOM"/>
    <property type="match status" value="1"/>
</dbReference>
<keyword evidence="4" id="KW-0547">Nucleotide-binding</keyword>
<keyword evidence="11" id="KW-1185">Reference proteome</keyword>
<dbReference type="Gene3D" id="1.10.510.10">
    <property type="entry name" value="Transferase(Phosphotransferase) domain 1"/>
    <property type="match status" value="1"/>
</dbReference>
<dbReference type="PATRIC" id="fig|571913.6.peg.3200"/>
<feature type="compositionally biased region" description="Low complexity" evidence="7">
    <location>
        <begin position="374"/>
        <end position="394"/>
    </location>
</feature>
<dbReference type="GO" id="GO:0005524">
    <property type="term" value="F:ATP binding"/>
    <property type="evidence" value="ECO:0007669"/>
    <property type="project" value="UniProtKB-KW"/>
</dbReference>
<name>A0A0K1JQW7_9MICO</name>
<sequence length="534" mass="56287">MGEVYAAYDTVKDRTVALKLLPVELASDPDYQERFRREARTAARLQEPHVIPIHDFGEIDGVLYIDMRLVNGRDLRSVLREERVLRPGRAVAIAGQIAAALDAAHADGLVHRDVKPENVLLTESDFAYLADFGIASRENDSKLTTHGSAIGSFAYMAPERFDDAPVSGQADVYSLGCLLHECLTGSTPYPSRTVSAQIKAHLYQPPPLVSSVVPQVPPGLDHVLLRALAKNPAERQRTAGELAAAAKAALSGAQATEANTVIAQAGAGAPSPHHTAPIPRRDLTPHPTGRPPGQAGQSYAAGPPPYDPRQPAAHPVPMVTQAPRRDQERRSPVIPILLTVLVVAVLGVVGLIVRSTFTGDDKQADNPGASVSLTDAAPAPTATSTAAPTTATPSIPGPAGPPVDPPSSATSSSSAAPTTASPTTGPGLSGPGYDYQGWVSTPTARCNYIDPAMMVASSKSTKIVICRTETGAYYYRGHSTKSGQAIEIANPVKVSGGWRVDNKGVTYDISSAELWIHRGTTSLLREPMTAYDEG</sequence>
<dbReference type="Pfam" id="PF00069">
    <property type="entry name" value="Pkinase"/>
    <property type="match status" value="1"/>
</dbReference>
<dbReference type="SMART" id="SM00220">
    <property type="entry name" value="S_TKc"/>
    <property type="match status" value="1"/>
</dbReference>
<proteinExistence type="predicted"/>
<keyword evidence="2" id="KW-0723">Serine/threonine-protein kinase</keyword>
<protein>
    <recommendedName>
        <fullName evidence="1">non-specific serine/threonine protein kinase</fullName>
        <ecNumber evidence="1">2.7.11.1</ecNumber>
    </recommendedName>
</protein>
<accession>A0A0K1JQW7</accession>
<reference evidence="10 11" key="1">
    <citation type="submission" date="2015-03" db="EMBL/GenBank/DDBJ databases">
        <title>Luteipulveratus halotolerans sp. nov., a novel actinobacterium (Dermacoccaceae) from Sarawak, Malaysia.</title>
        <authorList>
            <person name="Juboi H."/>
            <person name="Basik A."/>
            <person name="Shamsul S.S."/>
            <person name="Arnold P."/>
            <person name="Schmitt E.K."/>
            <person name="Sanglier J.-J."/>
            <person name="Yeo T."/>
        </authorList>
    </citation>
    <scope>NUCLEOTIDE SEQUENCE [LARGE SCALE GENOMIC DNA]</scope>
    <source>
        <strain evidence="10 11">MN07-A0370</strain>
    </source>
</reference>
<dbReference type="EC" id="2.7.11.1" evidence="1"/>
<dbReference type="InterPro" id="IPR011009">
    <property type="entry name" value="Kinase-like_dom_sf"/>
</dbReference>
<feature type="transmembrane region" description="Helical" evidence="8">
    <location>
        <begin position="333"/>
        <end position="353"/>
    </location>
</feature>
<evidence type="ECO:0000256" key="2">
    <source>
        <dbReference type="ARBA" id="ARBA00022527"/>
    </source>
</evidence>
<evidence type="ECO:0000256" key="3">
    <source>
        <dbReference type="ARBA" id="ARBA00022679"/>
    </source>
</evidence>
<feature type="compositionally biased region" description="Low complexity" evidence="7">
    <location>
        <begin position="406"/>
        <end position="426"/>
    </location>
</feature>
<evidence type="ECO:0000259" key="9">
    <source>
        <dbReference type="PROSITE" id="PS50011"/>
    </source>
</evidence>
<dbReference type="FunFam" id="1.10.510.10:FF:000021">
    <property type="entry name" value="Serine/threonine protein kinase"/>
    <property type="match status" value="1"/>
</dbReference>
<evidence type="ECO:0000256" key="1">
    <source>
        <dbReference type="ARBA" id="ARBA00012513"/>
    </source>
</evidence>
<evidence type="ECO:0000256" key="6">
    <source>
        <dbReference type="ARBA" id="ARBA00022840"/>
    </source>
</evidence>
<dbReference type="GO" id="GO:0004674">
    <property type="term" value="F:protein serine/threonine kinase activity"/>
    <property type="evidence" value="ECO:0007669"/>
    <property type="project" value="UniProtKB-KW"/>
</dbReference>
<organism evidence="10 11">
    <name type="scientific">Luteipulveratus mongoliensis</name>
    <dbReference type="NCBI Taxonomy" id="571913"/>
    <lineage>
        <taxon>Bacteria</taxon>
        <taxon>Bacillati</taxon>
        <taxon>Actinomycetota</taxon>
        <taxon>Actinomycetes</taxon>
        <taxon>Micrococcales</taxon>
        <taxon>Dermacoccaceae</taxon>
        <taxon>Luteipulveratus</taxon>
    </lineage>
</organism>
<dbReference type="EMBL" id="CP011112">
    <property type="protein sequence ID" value="AKU18983.1"/>
    <property type="molecule type" value="Genomic_DNA"/>
</dbReference>
<dbReference type="PANTHER" id="PTHR43289:SF6">
    <property type="entry name" value="SERINE_THREONINE-PROTEIN KINASE NEKL-3"/>
    <property type="match status" value="1"/>
</dbReference>
<keyword evidence="8" id="KW-1133">Transmembrane helix</keyword>
<dbReference type="STRING" id="571913.VV02_15765"/>
<gene>
    <name evidence="10" type="ORF">VV02_15765</name>
</gene>